<evidence type="ECO:0000313" key="4">
    <source>
        <dbReference type="Proteomes" id="UP000196710"/>
    </source>
</evidence>
<sequence length="122" mass="13986">MARRPIRRKKCTRGWRRCSVPMSKLVYLAPAAHDMEEIVKFHIANVGPASARKVYASIEGTINRLAEFPLLGQTHPDPVLAENGFRKLVLTKTYVAVYKIIDDTVYIYRIVNGRTDYPRLLK</sequence>
<dbReference type="Pfam" id="PF05016">
    <property type="entry name" value="ParE_toxin"/>
    <property type="match status" value="1"/>
</dbReference>
<dbReference type="PANTHER" id="PTHR33755:SF7">
    <property type="entry name" value="TOXIN MODULE OF TOXIN-ANTITOXIN SYSTEM RELE_STBE FAMILY"/>
    <property type="match status" value="1"/>
</dbReference>
<dbReference type="Proteomes" id="UP000196710">
    <property type="component" value="Chromosome"/>
</dbReference>
<evidence type="ECO:0008006" key="5">
    <source>
        <dbReference type="Google" id="ProtNLM"/>
    </source>
</evidence>
<evidence type="ECO:0000256" key="2">
    <source>
        <dbReference type="ARBA" id="ARBA00022649"/>
    </source>
</evidence>
<name>A0ABN5A0D9_9FIRM</name>
<accession>A0ABN5A0D9</accession>
<protein>
    <recommendedName>
        <fullName evidence="5">Type II toxin-antitoxin system RelE/ParE family toxin</fullName>
    </recommendedName>
</protein>
<dbReference type="Gene3D" id="3.30.2310.20">
    <property type="entry name" value="RelE-like"/>
    <property type="match status" value="1"/>
</dbReference>
<dbReference type="InterPro" id="IPR007712">
    <property type="entry name" value="RelE/ParE_toxin"/>
</dbReference>
<keyword evidence="2" id="KW-1277">Toxin-antitoxin system</keyword>
<comment type="similarity">
    <text evidence="1">Belongs to the RelE toxin family.</text>
</comment>
<dbReference type="PANTHER" id="PTHR33755">
    <property type="entry name" value="TOXIN PARE1-RELATED"/>
    <property type="match status" value="1"/>
</dbReference>
<evidence type="ECO:0000313" key="3">
    <source>
        <dbReference type="EMBL" id="ASB40279.1"/>
    </source>
</evidence>
<dbReference type="InterPro" id="IPR051803">
    <property type="entry name" value="TA_system_RelE-like_toxin"/>
</dbReference>
<keyword evidence="4" id="KW-1185">Reference proteome</keyword>
<dbReference type="InterPro" id="IPR035093">
    <property type="entry name" value="RelE/ParE_toxin_dom_sf"/>
</dbReference>
<proteinExistence type="inferred from homology"/>
<evidence type="ECO:0000256" key="1">
    <source>
        <dbReference type="ARBA" id="ARBA00006226"/>
    </source>
</evidence>
<dbReference type="EMBL" id="CP021422">
    <property type="protein sequence ID" value="ASB40279.1"/>
    <property type="molecule type" value="Genomic_DNA"/>
</dbReference>
<organism evidence="3 4">
    <name type="scientific">Acutalibacter muris</name>
    <dbReference type="NCBI Taxonomy" id="1796620"/>
    <lineage>
        <taxon>Bacteria</taxon>
        <taxon>Bacillati</taxon>
        <taxon>Bacillota</taxon>
        <taxon>Clostridia</taxon>
        <taxon>Eubacteriales</taxon>
        <taxon>Acutalibacteraceae</taxon>
        <taxon>Acutalibacter</taxon>
    </lineage>
</organism>
<reference evidence="4" key="1">
    <citation type="submission" date="2017-05" db="EMBL/GenBank/DDBJ databases">
        <title>Improved OligoMM genomes.</title>
        <authorList>
            <person name="Garzetti D."/>
        </authorList>
    </citation>
    <scope>NUCLEOTIDE SEQUENCE [LARGE SCALE GENOMIC DNA]</scope>
    <source>
        <strain evidence="4">KB18</strain>
    </source>
</reference>
<gene>
    <name evidence="3" type="ORF">ADH66_06170</name>
</gene>